<evidence type="ECO:0000256" key="1">
    <source>
        <dbReference type="ARBA" id="ARBA00010617"/>
    </source>
</evidence>
<name>A0AA88XQ53_PINIB</name>
<keyword evidence="3 4" id="KW-0408">Iron</keyword>
<dbReference type="EMBL" id="VSWD01000012">
    <property type="protein sequence ID" value="KAK3085389.1"/>
    <property type="molecule type" value="Genomic_DNA"/>
</dbReference>
<dbReference type="GO" id="GO:0016712">
    <property type="term" value="F:oxidoreductase activity, acting on paired donors, with incorporation or reduction of molecular oxygen, reduced flavin or flavoprotein as one donor, and incorporation of one atom of oxygen"/>
    <property type="evidence" value="ECO:0007669"/>
    <property type="project" value="TreeGrafter"/>
</dbReference>
<dbReference type="GO" id="GO:0020037">
    <property type="term" value="F:heme binding"/>
    <property type="evidence" value="ECO:0007669"/>
    <property type="project" value="InterPro"/>
</dbReference>
<keyword evidence="5" id="KW-0503">Monooxygenase</keyword>
<dbReference type="InterPro" id="IPR036396">
    <property type="entry name" value="Cyt_P450_sf"/>
</dbReference>
<dbReference type="PRINTS" id="PR00463">
    <property type="entry name" value="EP450I"/>
</dbReference>
<dbReference type="SUPFAM" id="SSF48264">
    <property type="entry name" value="Cytochrome P450"/>
    <property type="match status" value="1"/>
</dbReference>
<comment type="caution">
    <text evidence="6">The sequence shown here is derived from an EMBL/GenBank/DDBJ whole genome shotgun (WGS) entry which is preliminary data.</text>
</comment>
<dbReference type="PROSITE" id="PS00086">
    <property type="entry name" value="CYTOCHROME_P450"/>
    <property type="match status" value="1"/>
</dbReference>
<reference evidence="6" key="1">
    <citation type="submission" date="2019-08" db="EMBL/GenBank/DDBJ databases">
        <title>The improved chromosome-level genome for the pearl oyster Pinctada fucata martensii using PacBio sequencing and Hi-C.</title>
        <authorList>
            <person name="Zheng Z."/>
        </authorList>
    </citation>
    <scope>NUCLEOTIDE SEQUENCE</scope>
    <source>
        <strain evidence="6">ZZ-2019</strain>
        <tissue evidence="6">Adductor muscle</tissue>
    </source>
</reference>
<gene>
    <name evidence="6" type="ORF">FSP39_002604</name>
</gene>
<comment type="similarity">
    <text evidence="1 5">Belongs to the cytochrome P450 family.</text>
</comment>
<dbReference type="InterPro" id="IPR002401">
    <property type="entry name" value="Cyt_P450_E_grp-I"/>
</dbReference>
<dbReference type="GO" id="GO:0008395">
    <property type="term" value="F:steroid hydroxylase activity"/>
    <property type="evidence" value="ECO:0007669"/>
    <property type="project" value="TreeGrafter"/>
</dbReference>
<protein>
    <submittedName>
        <fullName evidence="6">Uncharacterized protein</fullName>
    </submittedName>
</protein>
<dbReference type="GO" id="GO:0006082">
    <property type="term" value="P:organic acid metabolic process"/>
    <property type="evidence" value="ECO:0007669"/>
    <property type="project" value="TreeGrafter"/>
</dbReference>
<evidence type="ECO:0000313" key="6">
    <source>
        <dbReference type="EMBL" id="KAK3085389.1"/>
    </source>
</evidence>
<dbReference type="InterPro" id="IPR050182">
    <property type="entry name" value="Cytochrome_P450_fam2"/>
</dbReference>
<dbReference type="InterPro" id="IPR001128">
    <property type="entry name" value="Cyt_P450"/>
</dbReference>
<dbReference type="AlphaFoldDB" id="A0AA88XQ53"/>
<dbReference type="Proteomes" id="UP001186944">
    <property type="component" value="Unassembled WGS sequence"/>
</dbReference>
<dbReference type="PANTHER" id="PTHR24300:SF397">
    <property type="entry name" value="CYTOCHROME P450 2U1"/>
    <property type="match status" value="1"/>
</dbReference>
<evidence type="ECO:0000256" key="5">
    <source>
        <dbReference type="RuleBase" id="RU000461"/>
    </source>
</evidence>
<accession>A0AA88XQ53</accession>
<dbReference type="GO" id="GO:0005737">
    <property type="term" value="C:cytoplasm"/>
    <property type="evidence" value="ECO:0007669"/>
    <property type="project" value="TreeGrafter"/>
</dbReference>
<evidence type="ECO:0000256" key="2">
    <source>
        <dbReference type="ARBA" id="ARBA00022723"/>
    </source>
</evidence>
<proteinExistence type="inferred from homology"/>
<evidence type="ECO:0000313" key="7">
    <source>
        <dbReference type="Proteomes" id="UP001186944"/>
    </source>
</evidence>
<keyword evidence="2 4" id="KW-0479">Metal-binding</keyword>
<dbReference type="InterPro" id="IPR017972">
    <property type="entry name" value="Cyt_P450_CS"/>
</dbReference>
<keyword evidence="7" id="KW-1185">Reference proteome</keyword>
<keyword evidence="5" id="KW-0560">Oxidoreductase</keyword>
<dbReference type="Pfam" id="PF00067">
    <property type="entry name" value="p450"/>
    <property type="match status" value="1"/>
</dbReference>
<dbReference type="GO" id="GO:0005506">
    <property type="term" value="F:iron ion binding"/>
    <property type="evidence" value="ECO:0007669"/>
    <property type="project" value="InterPro"/>
</dbReference>
<dbReference type="GO" id="GO:0006805">
    <property type="term" value="P:xenobiotic metabolic process"/>
    <property type="evidence" value="ECO:0007669"/>
    <property type="project" value="TreeGrafter"/>
</dbReference>
<dbReference type="PANTHER" id="PTHR24300">
    <property type="entry name" value="CYTOCHROME P450 508A4-RELATED"/>
    <property type="match status" value="1"/>
</dbReference>
<feature type="non-terminal residue" evidence="6">
    <location>
        <position position="1"/>
    </location>
</feature>
<evidence type="ECO:0000256" key="3">
    <source>
        <dbReference type="ARBA" id="ARBA00023004"/>
    </source>
</evidence>
<feature type="binding site" description="axial binding residue" evidence="4">
    <location>
        <position position="56"/>
    </location>
    <ligand>
        <name>heme</name>
        <dbReference type="ChEBI" id="CHEBI:30413"/>
    </ligand>
    <ligandPart>
        <name>Fe</name>
        <dbReference type="ChEBI" id="CHEBI:18248"/>
    </ligandPart>
</feature>
<evidence type="ECO:0000256" key="4">
    <source>
        <dbReference type="PIRSR" id="PIRSR602401-1"/>
    </source>
</evidence>
<keyword evidence="4 5" id="KW-0349">Heme</keyword>
<sequence length="114" mass="12795">IPEGTIVIINLIALHNDPTYWKNVTTFDPNHFLQKDGKINHKPDNWLPFSAGRRVCLGEPVVRCELVLIAAHLLQNFVFTAAKGGKNPELGHVNAGVDPPDFPKIFLEKRLVNY</sequence>
<organism evidence="6 7">
    <name type="scientific">Pinctada imbricata</name>
    <name type="common">Atlantic pearl-oyster</name>
    <name type="synonym">Pinctada martensii</name>
    <dbReference type="NCBI Taxonomy" id="66713"/>
    <lineage>
        <taxon>Eukaryota</taxon>
        <taxon>Metazoa</taxon>
        <taxon>Spiralia</taxon>
        <taxon>Lophotrochozoa</taxon>
        <taxon>Mollusca</taxon>
        <taxon>Bivalvia</taxon>
        <taxon>Autobranchia</taxon>
        <taxon>Pteriomorphia</taxon>
        <taxon>Pterioida</taxon>
        <taxon>Pterioidea</taxon>
        <taxon>Pteriidae</taxon>
        <taxon>Pinctada</taxon>
    </lineage>
</organism>
<dbReference type="Gene3D" id="1.10.630.10">
    <property type="entry name" value="Cytochrome P450"/>
    <property type="match status" value="1"/>
</dbReference>
<comment type="cofactor">
    <cofactor evidence="4">
        <name>heme</name>
        <dbReference type="ChEBI" id="CHEBI:30413"/>
    </cofactor>
</comment>